<dbReference type="Gene3D" id="1.10.1280.10">
    <property type="entry name" value="Di-copper center containing domain from catechol oxidase"/>
    <property type="match status" value="1"/>
</dbReference>
<evidence type="ECO:0000256" key="3">
    <source>
        <dbReference type="SAM" id="MobiDB-lite"/>
    </source>
</evidence>
<dbReference type="PANTHER" id="PTHR11511">
    <property type="entry name" value="LARVAL STORAGE PROTEIN/PHENOLOXIDASE"/>
    <property type="match status" value="1"/>
</dbReference>
<protein>
    <submittedName>
        <fullName evidence="7">(diamondback moth) hypothetical protein</fullName>
    </submittedName>
</protein>
<evidence type="ECO:0000313" key="7">
    <source>
        <dbReference type="EMBL" id="CAG9111374.1"/>
    </source>
</evidence>
<evidence type="ECO:0000256" key="1">
    <source>
        <dbReference type="ARBA" id="ARBA00022761"/>
    </source>
</evidence>
<dbReference type="Pfam" id="PF03722">
    <property type="entry name" value="Hemocyanin_N"/>
    <property type="match status" value="1"/>
</dbReference>
<sequence>MIIRWAEEFDINALTPDNFEDANVIPKFKTFFAGKSFLAKGEIFSEYNKDHLSELKVICEVLSGAKNFDTFLKAAAWARQQLNCGLFIDAFYSALIKRRDTSQLSIPAPYELIPNYFIQKDVIITGSSLLTGIPITPSSSVREDGNAYFIDANYTTDVTDSDDERKLAYFNEDVGLNSYYFLRKLSKLPWLNDVLNSDSTYGEYLYFMMKQMATRYDLERYANGFEDVTSINWNAMDSSVYDPMLIYSNGKDFCPAVNFVDPIKSEEVTMLSTIEDNISAVVSHMRQSGYDKTVILNNLMEILVTGNNNYETLAHQILRGSCIDAPSVLEHYMTTARDPIFWKLNKKIVQIIETALEVLPTYSKNELYFPGVEIMNVDIKKMNTYFESYDFDVTASLRAPDIENSFQVKISQSRLNHKPFAVKVNISSLVTQKGLLKIYLGPKILPGELAIKKSKFMLLDSFEVNLKKGSNVVTRSSEEITNLSPDFLSLKNLYKNVEDAELGLETLTKENIRNLISFPSRLIIPKGLEGGLPLQVFVFVAPFVKVTANGLGVTSTEFNSAIMSPGYPLDLRIENWQLFDLPNAMVKEIMVTHKDISKGGSYKGGNDESPKSWGGDNAYDYSSKKGQYGKKSDYGSKKGQYMKPTEYSYGSENTLTVSQPDYSDNQYEKLSLFKTIPTTTTEYVLGNLIQKTTDYSSKYLQNDENADLKVNEKDNTSTENNLNNDKTNEKYNDSDEKYTNVVNNKPVHKIPLLKSTKKFYKNQATVKPYLNTDFNAQINKSVSKNNQWEYVDPTYSAGGIFDGSFKTEITKKTGTKDTLDSFVYGKDFTIDKQMDKTINKSKFDDKLNKTYEFKISRPEYDTIAPIDEGNKSFMNIKTDTKEINKSDYSKDIVINTNNADKFYKSFKTTDLEETIDPININTYTSNVAFGGKMSKSLNKQGPPSGSNYETDVNIKNTNGEWAKSITKTDLSVEKDADTYARGVFDGKWSKIINKPGPYSTSKYETDVNINNENSQWAKTITKTDLTEDNNAVTYGSDIAFDGKWSKTINKPGPYSTSKYETDVNINNENSQWAKTITKTDLTEDNNAVTYGSDIAFDGKWSKTINKPGPYSTSKYETDVNINNDNGQWDKTITIRDLSGEIGASEENNIPYEKIVIQRPNFYDYVLHGLNYGDYYEEPTYE</sequence>
<proteinExistence type="inferred from homology"/>
<dbReference type="PANTHER" id="PTHR11511:SF5">
    <property type="entry name" value="FAT-BODY PROTEIN 1-RELATED"/>
    <property type="match status" value="1"/>
</dbReference>
<evidence type="ECO:0000259" key="5">
    <source>
        <dbReference type="Pfam" id="PF03722"/>
    </source>
</evidence>
<feature type="domain" description="Hemocyanin middle" evidence="4">
    <location>
        <begin position="108"/>
        <end position="351"/>
    </location>
</feature>
<gene>
    <name evidence="7" type="ORF">PLXY2_LOCUS4642</name>
</gene>
<dbReference type="Pfam" id="PF00372">
    <property type="entry name" value="Hemocyanin_M"/>
    <property type="match status" value="1"/>
</dbReference>
<evidence type="ECO:0000259" key="4">
    <source>
        <dbReference type="Pfam" id="PF00372"/>
    </source>
</evidence>
<dbReference type="EMBL" id="CAJHNJ030000013">
    <property type="protein sequence ID" value="CAG9111374.1"/>
    <property type="molecule type" value="Genomic_DNA"/>
</dbReference>
<feature type="domain" description="Hemocyanin C-terminal" evidence="6">
    <location>
        <begin position="362"/>
        <end position="593"/>
    </location>
</feature>
<dbReference type="SUPFAM" id="SSF48056">
    <property type="entry name" value="Di-copper centre-containing domain"/>
    <property type="match status" value="1"/>
</dbReference>
<dbReference type="SUPFAM" id="SSF81296">
    <property type="entry name" value="E set domains"/>
    <property type="match status" value="1"/>
</dbReference>
<evidence type="ECO:0000256" key="2">
    <source>
        <dbReference type="ARBA" id="ARBA00038082"/>
    </source>
</evidence>
<comment type="caution">
    <text evidence="7">The sequence shown here is derived from an EMBL/GenBank/DDBJ whole genome shotgun (WGS) entry which is preliminary data.</text>
</comment>
<dbReference type="InterPro" id="IPR037020">
    <property type="entry name" value="Hemocyanin_C_sf"/>
</dbReference>
<dbReference type="Gene3D" id="2.60.40.1520">
    <property type="entry name" value="Hemocyanin, C-terminal domain"/>
    <property type="match status" value="1"/>
</dbReference>
<dbReference type="InterPro" id="IPR005204">
    <property type="entry name" value="Hemocyanin_N"/>
</dbReference>
<dbReference type="PROSITE" id="PS00210">
    <property type="entry name" value="HEMOCYANIN_2"/>
    <property type="match status" value="1"/>
</dbReference>
<dbReference type="InterPro" id="IPR014756">
    <property type="entry name" value="Ig_E-set"/>
</dbReference>
<dbReference type="AlphaFoldDB" id="A0A8S4E8B7"/>
<dbReference type="InterPro" id="IPR005203">
    <property type="entry name" value="Hemocyanin_C"/>
</dbReference>
<dbReference type="InterPro" id="IPR008922">
    <property type="entry name" value="Di-copper_centre_dom_sf"/>
</dbReference>
<comment type="similarity">
    <text evidence="2">Belongs to the hemocyanin family.</text>
</comment>
<dbReference type="InterPro" id="IPR000896">
    <property type="entry name" value="Hemocyanin/hexamerin_mid_dom"/>
</dbReference>
<dbReference type="Proteomes" id="UP000653454">
    <property type="component" value="Unassembled WGS sequence"/>
</dbReference>
<feature type="region of interest" description="Disordered" evidence="3">
    <location>
        <begin position="709"/>
        <end position="733"/>
    </location>
</feature>
<feature type="domain" description="Hemocyanin N-terminal" evidence="5">
    <location>
        <begin position="7"/>
        <end position="102"/>
    </location>
</feature>
<evidence type="ECO:0000313" key="8">
    <source>
        <dbReference type="Proteomes" id="UP000653454"/>
    </source>
</evidence>
<dbReference type="SUPFAM" id="SSF48050">
    <property type="entry name" value="Hemocyanin, N-terminal domain"/>
    <property type="match status" value="1"/>
</dbReference>
<dbReference type="PRINTS" id="PR00187">
    <property type="entry name" value="HAEMOCYANIN"/>
</dbReference>
<name>A0A8S4E8B7_PLUXY</name>
<keyword evidence="1" id="KW-0758">Storage protein</keyword>
<dbReference type="InterPro" id="IPR013788">
    <property type="entry name" value="Hemocyanin/hexamerin"/>
</dbReference>
<reference evidence="7" key="1">
    <citation type="submission" date="2020-11" db="EMBL/GenBank/DDBJ databases">
        <authorList>
            <person name="Whiteford S."/>
        </authorList>
    </citation>
    <scope>NUCLEOTIDE SEQUENCE</scope>
</reference>
<dbReference type="InterPro" id="IPR036697">
    <property type="entry name" value="Hemocyanin_N_sf"/>
</dbReference>
<dbReference type="GO" id="GO:0045735">
    <property type="term" value="F:nutrient reservoir activity"/>
    <property type="evidence" value="ECO:0007669"/>
    <property type="project" value="UniProtKB-KW"/>
</dbReference>
<keyword evidence="8" id="KW-1185">Reference proteome</keyword>
<accession>A0A8S4E8B7</accession>
<evidence type="ECO:0000259" key="6">
    <source>
        <dbReference type="Pfam" id="PF03723"/>
    </source>
</evidence>
<organism evidence="7 8">
    <name type="scientific">Plutella xylostella</name>
    <name type="common">Diamondback moth</name>
    <name type="synonym">Plutella maculipennis</name>
    <dbReference type="NCBI Taxonomy" id="51655"/>
    <lineage>
        <taxon>Eukaryota</taxon>
        <taxon>Metazoa</taxon>
        <taxon>Ecdysozoa</taxon>
        <taxon>Arthropoda</taxon>
        <taxon>Hexapoda</taxon>
        <taxon>Insecta</taxon>
        <taxon>Pterygota</taxon>
        <taxon>Neoptera</taxon>
        <taxon>Endopterygota</taxon>
        <taxon>Lepidoptera</taxon>
        <taxon>Glossata</taxon>
        <taxon>Ditrysia</taxon>
        <taxon>Yponomeutoidea</taxon>
        <taxon>Plutellidae</taxon>
        <taxon>Plutella</taxon>
    </lineage>
</organism>
<dbReference type="Gene3D" id="1.20.1370.10">
    <property type="entry name" value="Hemocyanin, N-terminal domain"/>
    <property type="match status" value="1"/>
</dbReference>
<dbReference type="GO" id="GO:0005615">
    <property type="term" value="C:extracellular space"/>
    <property type="evidence" value="ECO:0007669"/>
    <property type="project" value="UniProtKB-ARBA"/>
</dbReference>
<dbReference type="Pfam" id="PF03723">
    <property type="entry name" value="Hemocyanin_C"/>
    <property type="match status" value="1"/>
</dbReference>